<comment type="caution">
    <text evidence="2">The sequence shown here is derived from an EMBL/GenBank/DDBJ whole genome shotgun (WGS) entry which is preliminary data.</text>
</comment>
<dbReference type="Proteomes" id="UP001556367">
    <property type="component" value="Unassembled WGS sequence"/>
</dbReference>
<accession>A0ABR3IVW1</accession>
<gene>
    <name evidence="2" type="ORF">HGRIS_013495</name>
</gene>
<sequence length="731" mass="80758">MAGLPPKPEDPPRSEYPSSSSYGDRDRRYASDSRYQPPPSRYPRRDDRRPDDRGYRGPPRSFAHPRYDDRRGPDNWDRDRDRDRDRREPFERDYRDSRPRYPRDSRTDDRPRMGRPPPRDDRDWYPSSGYDRSEQRRGDPLPPSRDRYRGEPAPGMSDSYVPGADRHYMHRRSRSKSPRHQSPSIRERPPGRDYSPRKRSRTPGRSPPKHPRSPPGRYSSPRPSSHPRTLSPNTEPGQLPADDSETHPPSSVHEAPPSDASKSKSSLEPHPPIVSTSTDEPDAILPPKLEQHTTSPIILAKLPPVPSLSSAPQPSEVKIEPPSALPQTADREGDVTMAESRTEQKASLLRVDIPSSPPKIPQSSIPPTPQPLLKVIETPATAAPPRSHPHNVQSLPRGPSGSTGQMISAEPLGRPPLPQPQRQKRHLGNNTDKPHNTQNSKEDKPPYIPPAPSWFMNSKKMNVDHVRTTNAMDLWCRASIEARKAMHELELADMELNYAACRTKATERSLELARAGTLGMDAPAEYLEKLADWARKDEEEREAEKVRAAEKAAREEAEEIAKQQAEKAAAEESAKKSEDTAVDEERVDAAVVDVAVVDVVDAAMEDAAVADSAVADPAVADSAVVDAVVADAPVVDAPVTDEGVMDAGEEDAAVAADAAMTEVVEESEAAGAVPASEDHVQPEEGVKTEPELEETNASIEEERRSPEVDAEHVADTSDFKPHAPTIASMLS</sequence>
<feature type="compositionally biased region" description="Basic and acidic residues" evidence="1">
    <location>
        <begin position="131"/>
        <end position="150"/>
    </location>
</feature>
<evidence type="ECO:0000313" key="2">
    <source>
        <dbReference type="EMBL" id="KAL0947379.1"/>
    </source>
</evidence>
<feature type="compositionally biased region" description="Basic residues" evidence="1">
    <location>
        <begin position="168"/>
        <end position="179"/>
    </location>
</feature>
<feature type="compositionally biased region" description="Basic and acidic residues" evidence="1">
    <location>
        <begin position="700"/>
        <end position="721"/>
    </location>
</feature>
<proteinExistence type="predicted"/>
<organism evidence="2 3">
    <name type="scientific">Hohenbuehelia grisea</name>
    <dbReference type="NCBI Taxonomy" id="104357"/>
    <lineage>
        <taxon>Eukaryota</taxon>
        <taxon>Fungi</taxon>
        <taxon>Dikarya</taxon>
        <taxon>Basidiomycota</taxon>
        <taxon>Agaricomycotina</taxon>
        <taxon>Agaricomycetes</taxon>
        <taxon>Agaricomycetidae</taxon>
        <taxon>Agaricales</taxon>
        <taxon>Pleurotineae</taxon>
        <taxon>Pleurotaceae</taxon>
        <taxon>Hohenbuehelia</taxon>
    </lineage>
</organism>
<name>A0ABR3IVW1_9AGAR</name>
<feature type="region of interest" description="Disordered" evidence="1">
    <location>
        <begin position="563"/>
        <end position="585"/>
    </location>
</feature>
<evidence type="ECO:0000256" key="1">
    <source>
        <dbReference type="SAM" id="MobiDB-lite"/>
    </source>
</evidence>
<feature type="compositionally biased region" description="Basic and acidic residues" evidence="1">
    <location>
        <begin position="329"/>
        <end position="344"/>
    </location>
</feature>
<feature type="compositionally biased region" description="Low complexity" evidence="1">
    <location>
        <begin position="215"/>
        <end position="232"/>
    </location>
</feature>
<feature type="compositionally biased region" description="Basic and acidic residues" evidence="1">
    <location>
        <begin position="676"/>
        <end position="690"/>
    </location>
</feature>
<feature type="compositionally biased region" description="Basic residues" evidence="1">
    <location>
        <begin position="197"/>
        <end position="212"/>
    </location>
</feature>
<protein>
    <submittedName>
        <fullName evidence="2">Uncharacterized protein</fullName>
    </submittedName>
</protein>
<dbReference type="EMBL" id="JASNQZ010000015">
    <property type="protein sequence ID" value="KAL0947379.1"/>
    <property type="molecule type" value="Genomic_DNA"/>
</dbReference>
<keyword evidence="3" id="KW-1185">Reference proteome</keyword>
<feature type="compositionally biased region" description="Pro residues" evidence="1">
    <location>
        <begin position="355"/>
        <end position="370"/>
    </location>
</feature>
<reference evidence="3" key="1">
    <citation type="submission" date="2024-06" db="EMBL/GenBank/DDBJ databases">
        <title>Multi-omics analyses provide insights into the biosynthesis of the anticancer antibiotic pleurotin in Hohenbuehelia grisea.</title>
        <authorList>
            <person name="Weaver J.A."/>
            <person name="Alberti F."/>
        </authorList>
    </citation>
    <scope>NUCLEOTIDE SEQUENCE [LARGE SCALE GENOMIC DNA]</scope>
    <source>
        <strain evidence="3">T-177</strain>
    </source>
</reference>
<feature type="compositionally biased region" description="Basic and acidic residues" evidence="1">
    <location>
        <begin position="43"/>
        <end position="55"/>
    </location>
</feature>
<feature type="region of interest" description="Disordered" evidence="1">
    <location>
        <begin position="666"/>
        <end position="731"/>
    </location>
</feature>
<feature type="compositionally biased region" description="Basic and acidic residues" evidence="1">
    <location>
        <begin position="432"/>
        <end position="445"/>
    </location>
</feature>
<feature type="compositionally biased region" description="Polar residues" evidence="1">
    <location>
        <begin position="390"/>
        <end position="406"/>
    </location>
</feature>
<feature type="region of interest" description="Disordered" evidence="1">
    <location>
        <begin position="1"/>
        <end position="454"/>
    </location>
</feature>
<feature type="compositionally biased region" description="Basic and acidic residues" evidence="1">
    <location>
        <begin position="185"/>
        <end position="196"/>
    </location>
</feature>
<feature type="compositionally biased region" description="Basic and acidic residues" evidence="1">
    <location>
        <begin position="65"/>
        <end position="124"/>
    </location>
</feature>
<evidence type="ECO:0000313" key="3">
    <source>
        <dbReference type="Proteomes" id="UP001556367"/>
    </source>
</evidence>